<dbReference type="Pfam" id="PF22744">
    <property type="entry name" value="Toast-rack_PspC-Cterm"/>
    <property type="match status" value="1"/>
</dbReference>
<keyword evidence="11" id="KW-1185">Reference proteome</keyword>
<accession>A0A926S681</accession>
<name>A0A926S681_9SPHI</name>
<dbReference type="EMBL" id="JACWMX010000004">
    <property type="protein sequence ID" value="MBD1393476.1"/>
    <property type="molecule type" value="Genomic_DNA"/>
</dbReference>
<keyword evidence="4 6" id="KW-1133">Transmembrane helix</keyword>
<dbReference type="RefSeq" id="WP_191163225.1">
    <property type="nucleotide sequence ID" value="NZ_JACWMX010000004.1"/>
</dbReference>
<evidence type="ECO:0000256" key="4">
    <source>
        <dbReference type="ARBA" id="ARBA00022989"/>
    </source>
</evidence>
<dbReference type="PANTHER" id="PTHR33885:SF3">
    <property type="entry name" value="PHAGE SHOCK PROTEIN C"/>
    <property type="match status" value="1"/>
</dbReference>
<feature type="transmembrane region" description="Helical" evidence="6">
    <location>
        <begin position="284"/>
        <end position="312"/>
    </location>
</feature>
<feature type="domain" description="Phage shock protein PspC N-terminal" evidence="7">
    <location>
        <begin position="108"/>
        <end position="165"/>
    </location>
</feature>
<dbReference type="Pfam" id="PF04024">
    <property type="entry name" value="PspC"/>
    <property type="match status" value="1"/>
</dbReference>
<dbReference type="Pfam" id="PF22571">
    <property type="entry name" value="LiaI-LiaF-TM_PspC"/>
    <property type="match status" value="1"/>
</dbReference>
<dbReference type="InterPro" id="IPR007168">
    <property type="entry name" value="Phageshock_PspC_N"/>
</dbReference>
<evidence type="ECO:0000259" key="7">
    <source>
        <dbReference type="Pfam" id="PF04024"/>
    </source>
</evidence>
<dbReference type="PANTHER" id="PTHR33885">
    <property type="entry name" value="PHAGE SHOCK PROTEIN C"/>
    <property type="match status" value="1"/>
</dbReference>
<proteinExistence type="predicted"/>
<evidence type="ECO:0000313" key="11">
    <source>
        <dbReference type="Proteomes" id="UP000619078"/>
    </source>
</evidence>
<dbReference type="AlphaFoldDB" id="A0A926S681"/>
<reference evidence="10" key="1">
    <citation type="submission" date="2020-09" db="EMBL/GenBank/DDBJ databases">
        <title>Novel species of Mucilaginibacter isolated from a glacier on the Tibetan Plateau.</title>
        <authorList>
            <person name="Liu Q."/>
            <person name="Xin Y.-H."/>
        </authorList>
    </citation>
    <scope>NUCLEOTIDE SEQUENCE</scope>
    <source>
        <strain evidence="10">ZB1P21</strain>
    </source>
</reference>
<protein>
    <submittedName>
        <fullName evidence="10">PspC domain-containing protein</fullName>
    </submittedName>
</protein>
<dbReference type="GO" id="GO:0005886">
    <property type="term" value="C:plasma membrane"/>
    <property type="evidence" value="ECO:0007669"/>
    <property type="project" value="UniProtKB-SubCell"/>
</dbReference>
<feature type="domain" description="PspC-related transmembrane region" evidence="8">
    <location>
        <begin position="212"/>
        <end position="347"/>
    </location>
</feature>
<organism evidence="10 11">
    <name type="scientific">Mucilaginibacter glaciei</name>
    <dbReference type="NCBI Taxonomy" id="2772109"/>
    <lineage>
        <taxon>Bacteria</taxon>
        <taxon>Pseudomonadati</taxon>
        <taxon>Bacteroidota</taxon>
        <taxon>Sphingobacteriia</taxon>
        <taxon>Sphingobacteriales</taxon>
        <taxon>Sphingobacteriaceae</taxon>
        <taxon>Mucilaginibacter</taxon>
    </lineage>
</organism>
<keyword evidence="5 6" id="KW-0472">Membrane</keyword>
<feature type="domain" description="PspC-related ToastRack" evidence="9">
    <location>
        <begin position="400"/>
        <end position="531"/>
    </location>
</feature>
<feature type="transmembrane region" description="Helical" evidence="6">
    <location>
        <begin position="234"/>
        <end position="264"/>
    </location>
</feature>
<evidence type="ECO:0000313" key="10">
    <source>
        <dbReference type="EMBL" id="MBD1393476.1"/>
    </source>
</evidence>
<evidence type="ECO:0000256" key="5">
    <source>
        <dbReference type="ARBA" id="ARBA00023136"/>
    </source>
</evidence>
<evidence type="ECO:0000259" key="9">
    <source>
        <dbReference type="Pfam" id="PF22744"/>
    </source>
</evidence>
<dbReference type="InterPro" id="IPR052027">
    <property type="entry name" value="PspC"/>
</dbReference>
<gene>
    <name evidence="10" type="ORF">IDJ76_10230</name>
</gene>
<dbReference type="InterPro" id="IPR054319">
    <property type="entry name" value="PspC-rel_ToastRack"/>
</dbReference>
<evidence type="ECO:0000259" key="8">
    <source>
        <dbReference type="Pfam" id="PF22571"/>
    </source>
</evidence>
<feature type="transmembrane region" description="Helical" evidence="6">
    <location>
        <begin position="324"/>
        <end position="341"/>
    </location>
</feature>
<comment type="caution">
    <text evidence="10">The sequence shown here is derived from an EMBL/GenBank/DDBJ whole genome shotgun (WGS) entry which is preliminary data.</text>
</comment>
<evidence type="ECO:0000256" key="3">
    <source>
        <dbReference type="ARBA" id="ARBA00022692"/>
    </source>
</evidence>
<comment type="subcellular location">
    <subcellularLocation>
        <location evidence="1">Cell membrane</location>
        <topology evidence="1">Single-pass membrane protein</topology>
    </subcellularLocation>
</comment>
<evidence type="ECO:0000256" key="2">
    <source>
        <dbReference type="ARBA" id="ARBA00022475"/>
    </source>
</evidence>
<dbReference type="InterPro" id="IPR054321">
    <property type="entry name" value="PspC-rel_TM"/>
</dbReference>
<feature type="transmembrane region" description="Helical" evidence="6">
    <location>
        <begin position="143"/>
        <end position="162"/>
    </location>
</feature>
<keyword evidence="2" id="KW-1003">Cell membrane</keyword>
<keyword evidence="3 6" id="KW-0812">Transmembrane</keyword>
<dbReference type="Proteomes" id="UP000619078">
    <property type="component" value="Unassembled WGS sequence"/>
</dbReference>
<sequence length="563" mass="63580">MNKTIIINMNGIIFHIEEDAYEILKAYMTEVKRHFMNSADSLEITTDIENRIAEMFTEMLLHDGKQVIIEQDVKAVVEQMGSVKDFEQEEDGARPATEPPFSYGTESRRLFRDPDDHLIAGVCSGIASYFDFSPVWVRLLFAFFVAIGGSGFILYVILWIVVPKAVSRADRMAMKGEKLNLQGFKNNFEEELNSVHGKLTDFSHEARPLIYKTRDFAGDFFGHLGKFLGGAGKVFFKIIALAILVACFAGIIALVITVITAFVYGNQNMGVYHIFPFNIVNHQVNNIFIVCAMLMLILPLLAIILAIIGYVFKGNVMNRSAGTAMLMVWVVALCVVIYYTAKTSADFKTGASFSQTINLKPAADSTYYLKLNDIKYLTREDSIRLKVTEDFNGKVILDDDEDNNQDMPDKNIEIYVEKSDVSQPVLVESFSARGSDYEDALLNARGTTYQFVQTGNILKFNRRLEKPENRLWRAQELRLILKVPMNYKVVVDDHVERFVRDVSVRDCKSINKKDDASSATFIMTDNGLQCKVDTLVLPPLANKTNVTDTVLVDTVIKRIIKRN</sequence>
<evidence type="ECO:0000256" key="1">
    <source>
        <dbReference type="ARBA" id="ARBA00004162"/>
    </source>
</evidence>
<evidence type="ECO:0000256" key="6">
    <source>
        <dbReference type="SAM" id="Phobius"/>
    </source>
</evidence>